<keyword evidence="4" id="KW-1185">Reference proteome</keyword>
<dbReference type="InterPro" id="IPR005586">
    <property type="entry name" value="ABC_trans_aux"/>
</dbReference>
<dbReference type="PROSITE" id="PS51257">
    <property type="entry name" value="PROKAR_LIPOPROTEIN"/>
    <property type="match status" value="1"/>
</dbReference>
<feature type="signal peptide" evidence="1">
    <location>
        <begin position="1"/>
        <end position="36"/>
    </location>
</feature>
<sequence length="211" mass="22296">MMRTTGLRMRGTGRLKGAVSTAGLSLALLLAGCGSASTPDAYYGLTTPALAEKAAPGRSGSVQVLVPAPRALQALDTASIAVVDAGPVYTYFPKAAWTDTLPKVVQAKIVQSLENTRGLRGVGLPGEGLLIDYQLQTDLRSFQLQIDGQDRAVVEVMARLVNDRNGRTKASRIFRAEAPARSTNVRDAVDAMNAAADSVLREISAWVLSNV</sequence>
<reference evidence="3 4" key="1">
    <citation type="submission" date="2017-08" db="EMBL/GenBank/DDBJ databases">
        <authorList>
            <person name="de Groot N.N."/>
        </authorList>
    </citation>
    <scope>NUCLEOTIDE SEQUENCE [LARGE SCALE GENOMIC DNA]</scope>
    <source>
        <strain evidence="3 4">USBA 352</strain>
    </source>
</reference>
<dbReference type="Proteomes" id="UP000219331">
    <property type="component" value="Unassembled WGS sequence"/>
</dbReference>
<feature type="chain" id="PRO_5012944892" evidence="1">
    <location>
        <begin position="37"/>
        <end position="211"/>
    </location>
</feature>
<dbReference type="EMBL" id="OBML01000001">
    <property type="protein sequence ID" value="SOB89211.1"/>
    <property type="molecule type" value="Genomic_DNA"/>
</dbReference>
<evidence type="ECO:0000313" key="4">
    <source>
        <dbReference type="Proteomes" id="UP000219331"/>
    </source>
</evidence>
<dbReference type="Pfam" id="PF03886">
    <property type="entry name" value="ABC_trans_aux"/>
    <property type="match status" value="1"/>
</dbReference>
<accession>A0A285R542</accession>
<dbReference type="Gene3D" id="3.40.50.10610">
    <property type="entry name" value="ABC-type transport auxiliary lipoprotein component"/>
    <property type="match status" value="1"/>
</dbReference>
<dbReference type="AlphaFoldDB" id="A0A285R542"/>
<proteinExistence type="predicted"/>
<name>A0A285R542_9HYPH</name>
<evidence type="ECO:0000313" key="3">
    <source>
        <dbReference type="EMBL" id="SOB89211.1"/>
    </source>
</evidence>
<evidence type="ECO:0000256" key="1">
    <source>
        <dbReference type="SAM" id="SignalP"/>
    </source>
</evidence>
<organism evidence="3 4">
    <name type="scientific">Stappia indica</name>
    <dbReference type="NCBI Taxonomy" id="538381"/>
    <lineage>
        <taxon>Bacteria</taxon>
        <taxon>Pseudomonadati</taxon>
        <taxon>Pseudomonadota</taxon>
        <taxon>Alphaproteobacteria</taxon>
        <taxon>Hyphomicrobiales</taxon>
        <taxon>Stappiaceae</taxon>
        <taxon>Stappia</taxon>
    </lineage>
</organism>
<dbReference type="SUPFAM" id="SSF159594">
    <property type="entry name" value="XCC0632-like"/>
    <property type="match status" value="1"/>
</dbReference>
<dbReference type="STRING" id="538381.GCA_001696535_01201"/>
<protein>
    <submittedName>
        <fullName evidence="3">Cholesterol transport system auxiliary component</fullName>
    </submittedName>
</protein>
<evidence type="ECO:0000259" key="2">
    <source>
        <dbReference type="Pfam" id="PF03886"/>
    </source>
</evidence>
<feature type="domain" description="ABC-type transport auxiliary lipoprotein component" evidence="2">
    <location>
        <begin position="43"/>
        <end position="203"/>
    </location>
</feature>
<gene>
    <name evidence="3" type="ORF">SAMN05421512_101119</name>
</gene>
<keyword evidence="1" id="KW-0732">Signal</keyword>